<protein>
    <submittedName>
        <fullName evidence="5">Transcriptional regulator</fullName>
    </submittedName>
</protein>
<dbReference type="GO" id="GO:0003677">
    <property type="term" value="F:DNA binding"/>
    <property type="evidence" value="ECO:0007669"/>
    <property type="project" value="UniProtKB-KW"/>
</dbReference>
<evidence type="ECO:0000256" key="3">
    <source>
        <dbReference type="ARBA" id="ARBA00023163"/>
    </source>
</evidence>
<dbReference type="AlphaFoldDB" id="A0A412GBW5"/>
<comment type="caution">
    <text evidence="5">The sequence shown here is derived from an EMBL/GenBank/DDBJ whole genome shotgun (WGS) entry which is preliminary data.</text>
</comment>
<dbReference type="SUPFAM" id="SSF46785">
    <property type="entry name" value="Winged helix' DNA-binding domain"/>
    <property type="match status" value="1"/>
</dbReference>
<keyword evidence="6" id="KW-1185">Reference proteome</keyword>
<name>A0A412GBW5_9BACT</name>
<dbReference type="EMBL" id="QRUU01000072">
    <property type="protein sequence ID" value="RGR92285.1"/>
    <property type="molecule type" value="Genomic_DNA"/>
</dbReference>
<reference evidence="5 6" key="1">
    <citation type="submission" date="2018-08" db="EMBL/GenBank/DDBJ databases">
        <title>A genome reference for cultivated species of the human gut microbiota.</title>
        <authorList>
            <person name="Zou Y."/>
            <person name="Xue W."/>
            <person name="Luo G."/>
        </authorList>
    </citation>
    <scope>NUCLEOTIDE SEQUENCE [LARGE SCALE GENOMIC DNA]</scope>
    <source>
        <strain evidence="5 6">AF24-2</strain>
    </source>
</reference>
<gene>
    <name evidence="5" type="ORF">DWY20_12925</name>
</gene>
<evidence type="ECO:0000313" key="6">
    <source>
        <dbReference type="Proteomes" id="UP000285864"/>
    </source>
</evidence>
<dbReference type="PANTHER" id="PTHR33204:SF39">
    <property type="entry name" value="TRANSCRIPTIONAL REGULATORY PROTEIN"/>
    <property type="match status" value="1"/>
</dbReference>
<evidence type="ECO:0000259" key="4">
    <source>
        <dbReference type="PROSITE" id="PS51118"/>
    </source>
</evidence>
<dbReference type="PROSITE" id="PS51118">
    <property type="entry name" value="HTH_HXLR"/>
    <property type="match status" value="1"/>
</dbReference>
<keyword evidence="1" id="KW-0805">Transcription regulation</keyword>
<proteinExistence type="predicted"/>
<dbReference type="InterPro" id="IPR036390">
    <property type="entry name" value="WH_DNA-bd_sf"/>
</dbReference>
<dbReference type="InterPro" id="IPR036388">
    <property type="entry name" value="WH-like_DNA-bd_sf"/>
</dbReference>
<keyword evidence="3" id="KW-0804">Transcription</keyword>
<feature type="domain" description="HTH hxlR-type" evidence="4">
    <location>
        <begin position="10"/>
        <end position="109"/>
    </location>
</feature>
<dbReference type="PANTHER" id="PTHR33204">
    <property type="entry name" value="TRANSCRIPTIONAL REGULATOR, MARR FAMILY"/>
    <property type="match status" value="1"/>
</dbReference>
<dbReference type="InterPro" id="IPR002577">
    <property type="entry name" value="HTH_HxlR"/>
</dbReference>
<evidence type="ECO:0000313" key="5">
    <source>
        <dbReference type="EMBL" id="RGR92285.1"/>
    </source>
</evidence>
<dbReference type="Proteomes" id="UP000285864">
    <property type="component" value="Unassembled WGS sequence"/>
</dbReference>
<sequence length="114" mass="13219">MQNFHHSGICPIRDIIARISTKWAMLVLTTLHTNGAMRFNDIQKSIGEISQRMLTVTLRSLETDGLIKRTVYPEVPPRVEYKLTQRGESLMPILKMLTDWALDHAEEIMKDRQK</sequence>
<dbReference type="Gene3D" id="1.10.10.10">
    <property type="entry name" value="Winged helix-like DNA-binding domain superfamily/Winged helix DNA-binding domain"/>
    <property type="match status" value="1"/>
</dbReference>
<evidence type="ECO:0000256" key="2">
    <source>
        <dbReference type="ARBA" id="ARBA00023125"/>
    </source>
</evidence>
<evidence type="ECO:0000256" key="1">
    <source>
        <dbReference type="ARBA" id="ARBA00023015"/>
    </source>
</evidence>
<keyword evidence="2" id="KW-0238">DNA-binding</keyword>
<accession>A0A412GBW5</accession>
<organism evidence="5 6">
    <name type="scientific">Phocaeicola coprocola</name>
    <dbReference type="NCBI Taxonomy" id="310298"/>
    <lineage>
        <taxon>Bacteria</taxon>
        <taxon>Pseudomonadati</taxon>
        <taxon>Bacteroidota</taxon>
        <taxon>Bacteroidia</taxon>
        <taxon>Bacteroidales</taxon>
        <taxon>Bacteroidaceae</taxon>
        <taxon>Phocaeicola</taxon>
    </lineage>
</organism>
<dbReference type="RefSeq" id="WP_118485158.1">
    <property type="nucleotide sequence ID" value="NZ_CAUCNJ010000016.1"/>
</dbReference>
<dbReference type="Pfam" id="PF01638">
    <property type="entry name" value="HxlR"/>
    <property type="match status" value="1"/>
</dbReference>